<protein>
    <submittedName>
        <fullName evidence="1">Uncharacterized protein</fullName>
    </submittedName>
</protein>
<organism evidence="1">
    <name type="scientific">Arundo donax</name>
    <name type="common">Giant reed</name>
    <name type="synonym">Donax arundinaceus</name>
    <dbReference type="NCBI Taxonomy" id="35708"/>
    <lineage>
        <taxon>Eukaryota</taxon>
        <taxon>Viridiplantae</taxon>
        <taxon>Streptophyta</taxon>
        <taxon>Embryophyta</taxon>
        <taxon>Tracheophyta</taxon>
        <taxon>Spermatophyta</taxon>
        <taxon>Magnoliopsida</taxon>
        <taxon>Liliopsida</taxon>
        <taxon>Poales</taxon>
        <taxon>Poaceae</taxon>
        <taxon>PACMAD clade</taxon>
        <taxon>Arundinoideae</taxon>
        <taxon>Arundineae</taxon>
        <taxon>Arundo</taxon>
    </lineage>
</organism>
<reference evidence="1" key="1">
    <citation type="submission" date="2014-09" db="EMBL/GenBank/DDBJ databases">
        <authorList>
            <person name="Magalhaes I.L.F."/>
            <person name="Oliveira U."/>
            <person name="Santos F.R."/>
            <person name="Vidigal T.H.D.A."/>
            <person name="Brescovit A.D."/>
            <person name="Santos A.J."/>
        </authorList>
    </citation>
    <scope>NUCLEOTIDE SEQUENCE</scope>
    <source>
        <tissue evidence="1">Shoot tissue taken approximately 20 cm above the soil surface</tissue>
    </source>
</reference>
<sequence>MKCALVVCFSLGTPNDKSELFTCLAEQSVANYARWCMLNCWCC</sequence>
<dbReference type="AlphaFoldDB" id="A0A0A8XSZ9"/>
<accession>A0A0A8XSZ9</accession>
<name>A0A0A8XSZ9_ARUDO</name>
<evidence type="ECO:0000313" key="1">
    <source>
        <dbReference type="EMBL" id="JAD15893.1"/>
    </source>
</evidence>
<dbReference type="EMBL" id="GBRH01282002">
    <property type="protein sequence ID" value="JAD15893.1"/>
    <property type="molecule type" value="Transcribed_RNA"/>
</dbReference>
<reference evidence="1" key="2">
    <citation type="journal article" date="2015" name="Data Brief">
        <title>Shoot transcriptome of the giant reed, Arundo donax.</title>
        <authorList>
            <person name="Barrero R.A."/>
            <person name="Guerrero F.D."/>
            <person name="Moolhuijzen P."/>
            <person name="Goolsby J.A."/>
            <person name="Tidwell J."/>
            <person name="Bellgard S.E."/>
            <person name="Bellgard M.I."/>
        </authorList>
    </citation>
    <scope>NUCLEOTIDE SEQUENCE</scope>
    <source>
        <tissue evidence="1">Shoot tissue taken approximately 20 cm above the soil surface</tissue>
    </source>
</reference>
<proteinExistence type="predicted"/>